<dbReference type="PANTHER" id="PTHR23511:SF5">
    <property type="entry name" value="MAJOR FACILITATOR-TYPE TRANSPORTER HXNZ-RELATED"/>
    <property type="match status" value="1"/>
</dbReference>
<protein>
    <submittedName>
        <fullName evidence="7">Uncharacterized protein</fullName>
    </submittedName>
</protein>
<dbReference type="AlphaFoldDB" id="A0A9P7Z0N2"/>
<accession>A0A9P7Z0N2</accession>
<dbReference type="PANTHER" id="PTHR23511">
    <property type="entry name" value="SYNAPTIC VESICLE GLYCOPROTEIN 2"/>
    <property type="match status" value="1"/>
</dbReference>
<keyword evidence="3 6" id="KW-0812">Transmembrane</keyword>
<dbReference type="GO" id="GO:0016020">
    <property type="term" value="C:membrane"/>
    <property type="evidence" value="ECO:0007669"/>
    <property type="project" value="UniProtKB-SubCell"/>
</dbReference>
<evidence type="ECO:0000256" key="4">
    <source>
        <dbReference type="ARBA" id="ARBA00022989"/>
    </source>
</evidence>
<feature type="non-terminal residue" evidence="7">
    <location>
        <position position="120"/>
    </location>
</feature>
<evidence type="ECO:0000313" key="8">
    <source>
        <dbReference type="Proteomes" id="UP000887226"/>
    </source>
</evidence>
<evidence type="ECO:0000256" key="5">
    <source>
        <dbReference type="ARBA" id="ARBA00023136"/>
    </source>
</evidence>
<name>A0A9P7Z0N2_9HELO</name>
<proteinExistence type="predicted"/>
<reference evidence="7" key="1">
    <citation type="journal article" date="2021" name="IMA Fungus">
        <title>Genomic characterization of three marine fungi, including Emericellopsis atlantica sp. nov. with signatures of a generalist lifestyle and marine biomass degradation.</title>
        <authorList>
            <person name="Hagestad O.C."/>
            <person name="Hou L."/>
            <person name="Andersen J.H."/>
            <person name="Hansen E.H."/>
            <person name="Altermark B."/>
            <person name="Li C."/>
            <person name="Kuhnert E."/>
            <person name="Cox R.J."/>
            <person name="Crous P.W."/>
            <person name="Spatafora J.W."/>
            <person name="Lail K."/>
            <person name="Amirebrahimi M."/>
            <person name="Lipzen A."/>
            <person name="Pangilinan J."/>
            <person name="Andreopoulos W."/>
            <person name="Hayes R.D."/>
            <person name="Ng V."/>
            <person name="Grigoriev I.V."/>
            <person name="Jackson S.A."/>
            <person name="Sutton T.D.S."/>
            <person name="Dobson A.D.W."/>
            <person name="Rama T."/>
        </authorList>
    </citation>
    <scope>NUCLEOTIDE SEQUENCE</scope>
    <source>
        <strain evidence="7">TRa3180A</strain>
    </source>
</reference>
<keyword evidence="8" id="KW-1185">Reference proteome</keyword>
<dbReference type="Proteomes" id="UP000887226">
    <property type="component" value="Unassembled WGS sequence"/>
</dbReference>
<keyword evidence="4 6" id="KW-1133">Transmembrane helix</keyword>
<keyword evidence="2" id="KW-0813">Transport</keyword>
<dbReference type="OrthoDB" id="3936150at2759"/>
<dbReference type="Gene3D" id="1.20.1250.20">
    <property type="entry name" value="MFS general substrate transporter like domains"/>
    <property type="match status" value="1"/>
</dbReference>
<evidence type="ECO:0000313" key="7">
    <source>
        <dbReference type="EMBL" id="KAG9242927.1"/>
    </source>
</evidence>
<feature type="non-terminal residue" evidence="7">
    <location>
        <position position="1"/>
    </location>
</feature>
<evidence type="ECO:0000256" key="6">
    <source>
        <dbReference type="SAM" id="Phobius"/>
    </source>
</evidence>
<sequence>LVNNAIQKIGMGDFQRALFALADFGWMFDQFWQTTASNALGQASLEFNIKHSAFQSLALIAGRFVGATFWVLGSDLNGRKIAFNTPVFIAAVFGIAAGAVPTFVSYAVLISFFGFVSGGN</sequence>
<dbReference type="EMBL" id="MU254021">
    <property type="protein sequence ID" value="KAG9242927.1"/>
    <property type="molecule type" value="Genomic_DNA"/>
</dbReference>
<evidence type="ECO:0000256" key="1">
    <source>
        <dbReference type="ARBA" id="ARBA00004141"/>
    </source>
</evidence>
<comment type="caution">
    <text evidence="7">The sequence shown here is derived from an EMBL/GenBank/DDBJ whole genome shotgun (WGS) entry which is preliminary data.</text>
</comment>
<organism evidence="7 8">
    <name type="scientific">Calycina marina</name>
    <dbReference type="NCBI Taxonomy" id="1763456"/>
    <lineage>
        <taxon>Eukaryota</taxon>
        <taxon>Fungi</taxon>
        <taxon>Dikarya</taxon>
        <taxon>Ascomycota</taxon>
        <taxon>Pezizomycotina</taxon>
        <taxon>Leotiomycetes</taxon>
        <taxon>Helotiales</taxon>
        <taxon>Pezizellaceae</taxon>
        <taxon>Calycina</taxon>
    </lineage>
</organism>
<feature type="transmembrane region" description="Helical" evidence="6">
    <location>
        <begin position="85"/>
        <end position="116"/>
    </location>
</feature>
<comment type="subcellular location">
    <subcellularLocation>
        <location evidence="1">Membrane</location>
        <topology evidence="1">Multi-pass membrane protein</topology>
    </subcellularLocation>
</comment>
<dbReference type="SUPFAM" id="SSF103473">
    <property type="entry name" value="MFS general substrate transporter"/>
    <property type="match status" value="1"/>
</dbReference>
<gene>
    <name evidence="7" type="ORF">BJ878DRAFT_394508</name>
</gene>
<evidence type="ECO:0000256" key="3">
    <source>
        <dbReference type="ARBA" id="ARBA00022692"/>
    </source>
</evidence>
<evidence type="ECO:0000256" key="2">
    <source>
        <dbReference type="ARBA" id="ARBA00022448"/>
    </source>
</evidence>
<keyword evidence="5 6" id="KW-0472">Membrane</keyword>
<feature type="transmembrane region" description="Helical" evidence="6">
    <location>
        <begin position="53"/>
        <end position="73"/>
    </location>
</feature>
<dbReference type="InterPro" id="IPR036259">
    <property type="entry name" value="MFS_trans_sf"/>
</dbReference>